<organism evidence="1 2">
    <name type="scientific">Strongyloides venezuelensis</name>
    <name type="common">Threadworm</name>
    <dbReference type="NCBI Taxonomy" id="75913"/>
    <lineage>
        <taxon>Eukaryota</taxon>
        <taxon>Metazoa</taxon>
        <taxon>Ecdysozoa</taxon>
        <taxon>Nematoda</taxon>
        <taxon>Chromadorea</taxon>
        <taxon>Rhabditida</taxon>
        <taxon>Tylenchina</taxon>
        <taxon>Panagrolaimomorpha</taxon>
        <taxon>Strongyloidoidea</taxon>
        <taxon>Strongyloididae</taxon>
        <taxon>Strongyloides</taxon>
    </lineage>
</organism>
<evidence type="ECO:0000313" key="1">
    <source>
        <dbReference type="Proteomes" id="UP000035680"/>
    </source>
</evidence>
<reference evidence="2" key="2">
    <citation type="submission" date="2015-08" db="UniProtKB">
        <authorList>
            <consortium name="WormBaseParasite"/>
        </authorList>
    </citation>
    <scope>IDENTIFICATION</scope>
</reference>
<dbReference type="Proteomes" id="UP000035680">
    <property type="component" value="Unassembled WGS sequence"/>
</dbReference>
<sequence>MDFWMDFPNKILSVIIWENSMVFDEPELISVSDNECEVNPCYSTSTIRSTTCNVGDLIATSNCMSFYLECKENKVFEFRTCYNICVFGESKSICGRVQDVGT</sequence>
<proteinExistence type="predicted"/>
<name>A0A0K0FE87_STRVS</name>
<evidence type="ECO:0000313" key="2">
    <source>
        <dbReference type="WBParaSite" id="SVE_0716500.1"/>
    </source>
</evidence>
<protein>
    <submittedName>
        <fullName evidence="2">Kazal-like domain-containing protein</fullName>
    </submittedName>
</protein>
<dbReference type="STRING" id="75913.A0A0K0FE87"/>
<dbReference type="WBParaSite" id="SVE_0716500.1">
    <property type="protein sequence ID" value="SVE_0716500.1"/>
    <property type="gene ID" value="SVE_0716500"/>
</dbReference>
<dbReference type="AlphaFoldDB" id="A0A0K0FE87"/>
<reference evidence="1" key="1">
    <citation type="submission" date="2014-07" db="EMBL/GenBank/DDBJ databases">
        <authorList>
            <person name="Martin A.A"/>
            <person name="De Silva N."/>
        </authorList>
    </citation>
    <scope>NUCLEOTIDE SEQUENCE</scope>
</reference>
<accession>A0A0K0FE87</accession>
<keyword evidence="1" id="KW-1185">Reference proteome</keyword>